<name>A0A1W1H447_9GAMM</name>
<feature type="region of interest" description="Disordered" evidence="1">
    <location>
        <begin position="70"/>
        <end position="113"/>
    </location>
</feature>
<dbReference type="EMBL" id="FWEU01000008">
    <property type="protein sequence ID" value="SLM26379.1"/>
    <property type="molecule type" value="Genomic_DNA"/>
</dbReference>
<organism evidence="2 3">
    <name type="scientific">Stenotrophomonas indicatrix</name>
    <dbReference type="NCBI Taxonomy" id="2045451"/>
    <lineage>
        <taxon>Bacteria</taxon>
        <taxon>Pseudomonadati</taxon>
        <taxon>Pseudomonadota</taxon>
        <taxon>Gammaproteobacteria</taxon>
        <taxon>Lysobacterales</taxon>
        <taxon>Lysobacteraceae</taxon>
        <taxon>Stenotrophomonas</taxon>
    </lineage>
</organism>
<accession>A0A1W1H447</accession>
<feature type="compositionally biased region" description="Polar residues" evidence="1">
    <location>
        <begin position="70"/>
        <end position="80"/>
    </location>
</feature>
<evidence type="ECO:0000313" key="3">
    <source>
        <dbReference type="Proteomes" id="UP000191133"/>
    </source>
</evidence>
<proteinExistence type="predicted"/>
<evidence type="ECO:0000313" key="2">
    <source>
        <dbReference type="EMBL" id="SLM26379.1"/>
    </source>
</evidence>
<protein>
    <submittedName>
        <fullName evidence="2">Uncharacterized protein</fullName>
    </submittedName>
</protein>
<reference evidence="3" key="1">
    <citation type="submission" date="2016-10" db="EMBL/GenBank/DDBJ databases">
        <authorList>
            <person name="Varghese N."/>
        </authorList>
    </citation>
    <scope>NUCLEOTIDE SEQUENCE [LARGE SCALE GENOMIC DNA]</scope>
    <source>
        <strain evidence="3">92MFCol6.1</strain>
    </source>
</reference>
<dbReference type="AlphaFoldDB" id="A0A1W1H447"/>
<evidence type="ECO:0000256" key="1">
    <source>
        <dbReference type="SAM" id="MobiDB-lite"/>
    </source>
</evidence>
<gene>
    <name evidence="2" type="ORF">SAMN04488690_4146</name>
</gene>
<sequence>MPANVELRIASQVLQALLPENNTRNAAERELDVQHALDVARLLLRRFAESQGGHGGQPLAYAPTRSTVSQAASVDRSQVPMSFPSPDAWRASRGLPPAKPLPARKPSVGTGPH</sequence>
<dbReference type="Proteomes" id="UP000191133">
    <property type="component" value="Unassembled WGS sequence"/>
</dbReference>